<reference evidence="2" key="1">
    <citation type="journal article" date="2016" name="Genome Announc.">
        <title>Complete genome sequence of Alkaliphilus metalliredigens strain QYMF, an alkaliphilic and metal-reducing bacterium isolated from borax-contaminated leachate ponds.</title>
        <authorList>
            <person name="Hwang C."/>
            <person name="Copeland A."/>
            <person name="Lucas S."/>
            <person name="Lapidus A."/>
            <person name="Barry K."/>
            <person name="Detter J.C."/>
            <person name="Glavina Del Rio T."/>
            <person name="Hammon N."/>
            <person name="Israni S."/>
            <person name="Dalin E."/>
            <person name="Tice H."/>
            <person name="Pitluck S."/>
            <person name="Chertkov O."/>
            <person name="Brettin T."/>
            <person name="Bruce D."/>
            <person name="Han C."/>
            <person name="Schmutz J."/>
            <person name="Larimer F."/>
            <person name="Land M.L."/>
            <person name="Hauser L."/>
            <person name="Kyrpides N."/>
            <person name="Mikhailova N."/>
            <person name="Ye Q."/>
            <person name="Zhou J."/>
            <person name="Richardson P."/>
            <person name="Fields M.W."/>
        </authorList>
    </citation>
    <scope>NUCLEOTIDE SEQUENCE [LARGE SCALE GENOMIC DNA]</scope>
    <source>
        <strain evidence="2">QYMF</strain>
    </source>
</reference>
<accession>A6TSA6</accession>
<evidence type="ECO:0008006" key="3">
    <source>
        <dbReference type="Google" id="ProtNLM"/>
    </source>
</evidence>
<dbReference type="AlphaFoldDB" id="A6TSA6"/>
<evidence type="ECO:0000313" key="2">
    <source>
        <dbReference type="Proteomes" id="UP000001572"/>
    </source>
</evidence>
<dbReference type="HOGENOM" id="CLU_123729_0_0_9"/>
<dbReference type="eggNOG" id="ENOG5033NR6">
    <property type="taxonomic scope" value="Bacteria"/>
</dbReference>
<gene>
    <name evidence="1" type="ordered locus">Amet_2924</name>
</gene>
<organism evidence="1 2">
    <name type="scientific">Alkaliphilus metalliredigens (strain QYMF)</name>
    <dbReference type="NCBI Taxonomy" id="293826"/>
    <lineage>
        <taxon>Bacteria</taxon>
        <taxon>Bacillati</taxon>
        <taxon>Bacillota</taxon>
        <taxon>Clostridia</taxon>
        <taxon>Peptostreptococcales</taxon>
        <taxon>Natronincolaceae</taxon>
        <taxon>Alkaliphilus</taxon>
    </lineage>
</organism>
<dbReference type="Proteomes" id="UP000001572">
    <property type="component" value="Chromosome"/>
</dbReference>
<name>A6TSA6_ALKMQ</name>
<keyword evidence="2" id="KW-1185">Reference proteome</keyword>
<proteinExistence type="predicted"/>
<sequence length="188" mass="21979">MILKGIAPYISRKQLVSLKILRIFPNNSFLMAKTIIQSNCIHLFSTFFLNRRRLMEINDIKGMYTLKIDLIRNVVYETPRNYWKHEDYLRLHNEYVTKVVPLFNGKPWRKCCDLRTYHISMITEDIQDHVKWGSKNGFIGGVIIIDSSNPATSAIALQMKLGTKHIDFDTMVCESLEEANLWLESRLP</sequence>
<dbReference type="STRING" id="293826.Amet_2924"/>
<dbReference type="EMBL" id="CP000724">
    <property type="protein sequence ID" value="ABR49074.1"/>
    <property type="molecule type" value="Genomic_DNA"/>
</dbReference>
<evidence type="ECO:0000313" key="1">
    <source>
        <dbReference type="EMBL" id="ABR49074.1"/>
    </source>
</evidence>
<protein>
    <recommendedName>
        <fullName evidence="3">STAS/SEC14 domain-containing protein</fullName>
    </recommendedName>
</protein>
<dbReference type="KEGG" id="amt:Amet_2924"/>